<gene>
    <name evidence="10" type="ORF">KIN20_006379</name>
</gene>
<name>A0AAD5M1P4_PARTN</name>
<dbReference type="PRINTS" id="PR00926">
    <property type="entry name" value="MITOCARRIER"/>
</dbReference>
<evidence type="ECO:0000313" key="11">
    <source>
        <dbReference type="Proteomes" id="UP001196413"/>
    </source>
</evidence>
<dbReference type="AlphaFoldDB" id="A0AAD5M1P4"/>
<evidence type="ECO:0000256" key="1">
    <source>
        <dbReference type="ARBA" id="ARBA00004141"/>
    </source>
</evidence>
<keyword evidence="9" id="KW-1133">Transmembrane helix</keyword>
<evidence type="ECO:0008006" key="12">
    <source>
        <dbReference type="Google" id="ProtNLM"/>
    </source>
</evidence>
<evidence type="ECO:0000256" key="3">
    <source>
        <dbReference type="ARBA" id="ARBA00022448"/>
    </source>
</evidence>
<dbReference type="InterPro" id="IPR023395">
    <property type="entry name" value="MCP_dom_sf"/>
</dbReference>
<dbReference type="GO" id="GO:0016020">
    <property type="term" value="C:membrane"/>
    <property type="evidence" value="ECO:0007669"/>
    <property type="project" value="UniProtKB-SubCell"/>
</dbReference>
<dbReference type="Proteomes" id="UP001196413">
    <property type="component" value="Unassembled WGS sequence"/>
</dbReference>
<evidence type="ECO:0000256" key="2">
    <source>
        <dbReference type="ARBA" id="ARBA00006375"/>
    </source>
</evidence>
<organism evidence="10 11">
    <name type="scientific">Parelaphostrongylus tenuis</name>
    <name type="common">Meningeal worm</name>
    <dbReference type="NCBI Taxonomy" id="148309"/>
    <lineage>
        <taxon>Eukaryota</taxon>
        <taxon>Metazoa</taxon>
        <taxon>Ecdysozoa</taxon>
        <taxon>Nematoda</taxon>
        <taxon>Chromadorea</taxon>
        <taxon>Rhabditida</taxon>
        <taxon>Rhabditina</taxon>
        <taxon>Rhabditomorpha</taxon>
        <taxon>Strongyloidea</taxon>
        <taxon>Metastrongylidae</taxon>
        <taxon>Parelaphostrongylus</taxon>
    </lineage>
</organism>
<evidence type="ECO:0000256" key="5">
    <source>
        <dbReference type="ARBA" id="ARBA00022737"/>
    </source>
</evidence>
<reference evidence="10" key="1">
    <citation type="submission" date="2021-06" db="EMBL/GenBank/DDBJ databases">
        <title>Parelaphostrongylus tenuis whole genome reference sequence.</title>
        <authorList>
            <person name="Garwood T.J."/>
            <person name="Larsen P.A."/>
            <person name="Fountain-Jones N.M."/>
            <person name="Garbe J.R."/>
            <person name="Macchietto M.G."/>
            <person name="Kania S.A."/>
            <person name="Gerhold R.W."/>
            <person name="Richards J.E."/>
            <person name="Wolf T.M."/>
        </authorList>
    </citation>
    <scope>NUCLEOTIDE SEQUENCE</scope>
    <source>
        <strain evidence="10">MNPRO001-30</strain>
        <tissue evidence="10">Meninges</tissue>
    </source>
</reference>
<sequence>MDTAKARLSISTKKEYATLLSVFIKTTREDGLLALYRGVWPTLLGVVPYAGASFFTYETLKLKYMERTGRHSVSPWQMLFGAFAGLIGQTSSYPLDIVRRRMQTGHIKPDTGVVQALVSIYKTEGLKRGLYKGLSMNWLKGPVAVGFSRKLNCMLIPEGTDQRCELFAVELCPCTFEAKVKCDVVCELSASDELGFLAVSCRSLASVEAIMGLPRRKPMFVHTFDLHQIVKMSESFELVLQGLRTSAVSPLISAKRPTVYATYSRGGETLWWITASCESLVTID</sequence>
<comment type="caution">
    <text evidence="10">The sequence shown here is derived from an EMBL/GenBank/DDBJ whole genome shotgun (WGS) entry which is preliminary data.</text>
</comment>
<evidence type="ECO:0000256" key="7">
    <source>
        <dbReference type="PROSITE-ProRule" id="PRU00282"/>
    </source>
</evidence>
<dbReference type="PROSITE" id="PS50920">
    <property type="entry name" value="SOLCAR"/>
    <property type="match status" value="1"/>
</dbReference>
<dbReference type="Gene3D" id="1.50.40.10">
    <property type="entry name" value="Mitochondrial carrier domain"/>
    <property type="match status" value="1"/>
</dbReference>
<dbReference type="InterPro" id="IPR002067">
    <property type="entry name" value="MCP"/>
</dbReference>
<dbReference type="GO" id="GO:0055085">
    <property type="term" value="P:transmembrane transport"/>
    <property type="evidence" value="ECO:0007669"/>
    <property type="project" value="InterPro"/>
</dbReference>
<dbReference type="InterPro" id="IPR018108">
    <property type="entry name" value="MCP_transmembrane"/>
</dbReference>
<dbReference type="SUPFAM" id="SSF103506">
    <property type="entry name" value="Mitochondrial carrier"/>
    <property type="match status" value="1"/>
</dbReference>
<proteinExistence type="inferred from homology"/>
<dbReference type="EMBL" id="JAHQIW010000891">
    <property type="protein sequence ID" value="KAJ1350565.1"/>
    <property type="molecule type" value="Genomic_DNA"/>
</dbReference>
<evidence type="ECO:0000256" key="4">
    <source>
        <dbReference type="ARBA" id="ARBA00022692"/>
    </source>
</evidence>
<comment type="similarity">
    <text evidence="2 8">Belongs to the mitochondrial carrier (TC 2.A.29) family.</text>
</comment>
<evidence type="ECO:0000313" key="10">
    <source>
        <dbReference type="EMBL" id="KAJ1350565.1"/>
    </source>
</evidence>
<keyword evidence="5" id="KW-0677">Repeat</keyword>
<evidence type="ECO:0000256" key="8">
    <source>
        <dbReference type="RuleBase" id="RU000488"/>
    </source>
</evidence>
<feature type="repeat" description="Solcar" evidence="7">
    <location>
        <begin position="1"/>
        <end position="63"/>
    </location>
</feature>
<keyword evidence="3 8" id="KW-0813">Transport</keyword>
<dbReference type="Pfam" id="PF00153">
    <property type="entry name" value="Mito_carr"/>
    <property type="match status" value="2"/>
</dbReference>
<keyword evidence="6 7" id="KW-0472">Membrane</keyword>
<keyword evidence="11" id="KW-1185">Reference proteome</keyword>
<protein>
    <recommendedName>
        <fullName evidence="12">Mitochondrial carrier protein</fullName>
    </recommendedName>
</protein>
<feature type="transmembrane region" description="Helical" evidence="9">
    <location>
        <begin position="34"/>
        <end position="56"/>
    </location>
</feature>
<comment type="subcellular location">
    <subcellularLocation>
        <location evidence="1">Membrane</location>
        <topology evidence="1">Multi-pass membrane protein</topology>
    </subcellularLocation>
</comment>
<keyword evidence="4 7" id="KW-0812">Transmembrane</keyword>
<evidence type="ECO:0000256" key="6">
    <source>
        <dbReference type="ARBA" id="ARBA00023136"/>
    </source>
</evidence>
<accession>A0AAD5M1P4</accession>
<evidence type="ECO:0000256" key="9">
    <source>
        <dbReference type="SAM" id="Phobius"/>
    </source>
</evidence>
<dbReference type="PANTHER" id="PTHR24089">
    <property type="entry name" value="SOLUTE CARRIER FAMILY 25"/>
    <property type="match status" value="1"/>
</dbReference>